<dbReference type="InterPro" id="IPR010781">
    <property type="entry name" value="DUF1376"/>
</dbReference>
<sequence length="256" mass="29384">MHYYQFNIGDYRAATAHLSNEEDLAYRRLLDMYYDTENKIPLDTQWVAKRLRVAIKVADEVLQDMFVKHEDGWFHAKCDGLIQQYHAMAEKNRANGRLGGRKKNPMANPVATDLQPIAKATINYKLETNNQTDTNICPPAGGPEVKIPDCNHQGVIDLYHQQLPTLRRVEVWNAARQGYLRQRWREVATELGKDKPATVSAVLEWFDDFFGHINKSKFLVGKVNNKDGRPFTADLEWILKPSNFAKIVEGKYHGAN</sequence>
<organism evidence="1">
    <name type="scientific">uncultured Caudovirales phage</name>
    <dbReference type="NCBI Taxonomy" id="2100421"/>
    <lineage>
        <taxon>Viruses</taxon>
        <taxon>Duplodnaviria</taxon>
        <taxon>Heunggongvirae</taxon>
        <taxon>Uroviricota</taxon>
        <taxon>Caudoviricetes</taxon>
        <taxon>Peduoviridae</taxon>
        <taxon>Maltschvirus</taxon>
        <taxon>Maltschvirus maltsch</taxon>
    </lineage>
</organism>
<gene>
    <name evidence="1" type="ORF">UFOVP1176_47</name>
</gene>
<accession>A0A6J5QY49</accession>
<reference evidence="1" key="1">
    <citation type="submission" date="2020-05" db="EMBL/GenBank/DDBJ databases">
        <authorList>
            <person name="Chiriac C."/>
            <person name="Salcher M."/>
            <person name="Ghai R."/>
            <person name="Kavagutti S V."/>
        </authorList>
    </citation>
    <scope>NUCLEOTIDE SEQUENCE</scope>
</reference>
<evidence type="ECO:0000313" key="1">
    <source>
        <dbReference type="EMBL" id="CAB4188682.1"/>
    </source>
</evidence>
<dbReference type="EMBL" id="LR797122">
    <property type="protein sequence ID" value="CAB4188682.1"/>
    <property type="molecule type" value="Genomic_DNA"/>
</dbReference>
<name>A0A6J5QY49_9CAUD</name>
<proteinExistence type="predicted"/>
<protein>
    <submittedName>
        <fullName evidence="1">Uncharacterized protein</fullName>
    </submittedName>
</protein>
<dbReference type="Pfam" id="PF07120">
    <property type="entry name" value="DUF1376"/>
    <property type="match status" value="1"/>
</dbReference>